<dbReference type="Gene3D" id="3.30.70.370">
    <property type="match status" value="1"/>
</dbReference>
<evidence type="ECO:0000313" key="3">
    <source>
        <dbReference type="EMBL" id="KKM05053.1"/>
    </source>
</evidence>
<dbReference type="Gene3D" id="1.20.1060.10">
    <property type="entry name" value="Taq DNA Polymerase, Chain T, domain 4"/>
    <property type="match status" value="1"/>
</dbReference>
<sequence length="420" mass="47990">GRWVNPNSPLQVKQYFYIEKNIPPYTKFVKASQKSIITTDDKTLQRIARGTSARKGLYEAKLMQNYRHLQKLKGTYLDIVFDKDSRMRCSYNPRGTKFGRLSSSKTVFGTGMNMQNLPEAFLGFLVADPNCIFIELDLRTAEWVIVAYDSGDANMINALETGIDVHAYTASQMFGIPVDVIKFEDKILGHTNDPEEITKKRPLIKQLDPYRDNWVPRTMSMRQCGKKSDHGLNYGEGKKKFALDNEITEKEAQVIVEFYHGIYPGIRRNYDRIQTQLGTDRTLTNCFGRKCRFLDRWNDDLFKSAYSFNPQSTVGEIVNRGMVSIYHSEDKALADWEILRQVHDSINFQSSNVNIKKIAAGIAIAASYLRPVLSTSGRQFTIAVDCKVGFSLDKMKEIKITDVETMSKDIERAISELKET</sequence>
<dbReference type="AlphaFoldDB" id="A0A0F9K1I0"/>
<dbReference type="PRINTS" id="PR00868">
    <property type="entry name" value="DNAPOLI"/>
</dbReference>
<dbReference type="GO" id="GO:0006261">
    <property type="term" value="P:DNA-templated DNA replication"/>
    <property type="evidence" value="ECO:0007669"/>
    <property type="project" value="InterPro"/>
</dbReference>
<proteinExistence type="predicted"/>
<dbReference type="PANTHER" id="PTHR10133">
    <property type="entry name" value="DNA POLYMERASE I"/>
    <property type="match status" value="1"/>
</dbReference>
<dbReference type="GO" id="GO:0006302">
    <property type="term" value="P:double-strand break repair"/>
    <property type="evidence" value="ECO:0007669"/>
    <property type="project" value="TreeGrafter"/>
</dbReference>
<dbReference type="PANTHER" id="PTHR10133:SF27">
    <property type="entry name" value="DNA POLYMERASE NU"/>
    <property type="match status" value="1"/>
</dbReference>
<dbReference type="EMBL" id="LAZR01016311">
    <property type="protein sequence ID" value="KKM05053.1"/>
    <property type="molecule type" value="Genomic_DNA"/>
</dbReference>
<dbReference type="Gene3D" id="1.10.150.20">
    <property type="entry name" value="5' to 3' exonuclease, C-terminal subdomain"/>
    <property type="match status" value="1"/>
</dbReference>
<protein>
    <recommendedName>
        <fullName evidence="2">DNA-directed DNA polymerase family A palm domain-containing protein</fullName>
    </recommendedName>
</protein>
<gene>
    <name evidence="3" type="ORF">LCGC14_1757970</name>
</gene>
<dbReference type="Pfam" id="PF00476">
    <property type="entry name" value="DNA_pol_A"/>
    <property type="match status" value="2"/>
</dbReference>
<evidence type="ECO:0000259" key="2">
    <source>
        <dbReference type="SMART" id="SM00482"/>
    </source>
</evidence>
<feature type="non-terminal residue" evidence="3">
    <location>
        <position position="1"/>
    </location>
</feature>
<keyword evidence="1" id="KW-0235">DNA replication</keyword>
<feature type="domain" description="DNA-directed DNA polymerase family A palm" evidence="2">
    <location>
        <begin position="123"/>
        <end position="354"/>
    </location>
</feature>
<dbReference type="GO" id="GO:0003677">
    <property type="term" value="F:DNA binding"/>
    <property type="evidence" value="ECO:0007669"/>
    <property type="project" value="InterPro"/>
</dbReference>
<dbReference type="GO" id="GO:0003887">
    <property type="term" value="F:DNA-directed DNA polymerase activity"/>
    <property type="evidence" value="ECO:0007669"/>
    <property type="project" value="InterPro"/>
</dbReference>
<comment type="caution">
    <text evidence="3">The sequence shown here is derived from an EMBL/GenBank/DDBJ whole genome shotgun (WGS) entry which is preliminary data.</text>
</comment>
<dbReference type="SUPFAM" id="SSF56672">
    <property type="entry name" value="DNA/RNA polymerases"/>
    <property type="match status" value="1"/>
</dbReference>
<evidence type="ECO:0000256" key="1">
    <source>
        <dbReference type="ARBA" id="ARBA00022705"/>
    </source>
</evidence>
<accession>A0A0F9K1I0</accession>
<organism evidence="3">
    <name type="scientific">marine sediment metagenome</name>
    <dbReference type="NCBI Taxonomy" id="412755"/>
    <lineage>
        <taxon>unclassified sequences</taxon>
        <taxon>metagenomes</taxon>
        <taxon>ecological metagenomes</taxon>
    </lineage>
</organism>
<dbReference type="InterPro" id="IPR001098">
    <property type="entry name" value="DNA-dir_DNA_pol_A_palm_dom"/>
</dbReference>
<dbReference type="InterPro" id="IPR002298">
    <property type="entry name" value="DNA_polymerase_A"/>
</dbReference>
<dbReference type="SMART" id="SM00482">
    <property type="entry name" value="POLAc"/>
    <property type="match status" value="1"/>
</dbReference>
<reference evidence="3" key="1">
    <citation type="journal article" date="2015" name="Nature">
        <title>Complex archaea that bridge the gap between prokaryotes and eukaryotes.</title>
        <authorList>
            <person name="Spang A."/>
            <person name="Saw J.H."/>
            <person name="Jorgensen S.L."/>
            <person name="Zaremba-Niedzwiedzka K."/>
            <person name="Martijn J."/>
            <person name="Lind A.E."/>
            <person name="van Eijk R."/>
            <person name="Schleper C."/>
            <person name="Guy L."/>
            <person name="Ettema T.J."/>
        </authorList>
    </citation>
    <scope>NUCLEOTIDE SEQUENCE</scope>
</reference>
<name>A0A0F9K1I0_9ZZZZ</name>
<dbReference type="InterPro" id="IPR043502">
    <property type="entry name" value="DNA/RNA_pol_sf"/>
</dbReference>